<dbReference type="Pfam" id="PF02518">
    <property type="entry name" value="HATPase_c"/>
    <property type="match status" value="1"/>
</dbReference>
<keyword evidence="7" id="KW-0067">ATP-binding</keyword>
<name>A0AAN1VZ59_9PROT</name>
<comment type="catalytic activity">
    <reaction evidence="1">
        <text>ATP + protein L-histidine = ADP + protein N-phospho-L-histidine.</text>
        <dbReference type="EC" id="2.7.13.3"/>
    </reaction>
</comment>
<dbReference type="PANTHER" id="PTHR43065">
    <property type="entry name" value="SENSOR HISTIDINE KINASE"/>
    <property type="match status" value="1"/>
</dbReference>
<dbReference type="InterPro" id="IPR005467">
    <property type="entry name" value="His_kinase_dom"/>
</dbReference>
<organism evidence="13 14">
    <name type="scientific">Ferrigenium kumadai</name>
    <dbReference type="NCBI Taxonomy" id="1682490"/>
    <lineage>
        <taxon>Bacteria</taxon>
        <taxon>Pseudomonadati</taxon>
        <taxon>Pseudomonadota</taxon>
        <taxon>Betaproteobacteria</taxon>
        <taxon>Nitrosomonadales</taxon>
        <taxon>Gallionellaceae</taxon>
        <taxon>Ferrigenium</taxon>
    </lineage>
</organism>
<keyword evidence="8" id="KW-0902">Two-component regulatory system</keyword>
<keyword evidence="11" id="KW-0472">Membrane</keyword>
<dbReference type="KEGG" id="fku:FGKAn22_05780"/>
<dbReference type="PANTHER" id="PTHR43065:SF10">
    <property type="entry name" value="PEROXIDE STRESS-ACTIVATED HISTIDINE KINASE MAK3"/>
    <property type="match status" value="1"/>
</dbReference>
<evidence type="ECO:0000313" key="13">
    <source>
        <dbReference type="EMBL" id="BBI98885.1"/>
    </source>
</evidence>
<dbReference type="EMBL" id="AP019536">
    <property type="protein sequence ID" value="BBI98885.1"/>
    <property type="molecule type" value="Genomic_DNA"/>
</dbReference>
<keyword evidence="14" id="KW-1185">Reference proteome</keyword>
<dbReference type="InterPro" id="IPR003661">
    <property type="entry name" value="HisK_dim/P_dom"/>
</dbReference>
<dbReference type="SMART" id="SM00387">
    <property type="entry name" value="HATPase_c"/>
    <property type="match status" value="1"/>
</dbReference>
<evidence type="ECO:0000313" key="14">
    <source>
        <dbReference type="Proteomes" id="UP001319121"/>
    </source>
</evidence>
<evidence type="ECO:0000256" key="10">
    <source>
        <dbReference type="SAM" id="MobiDB-lite"/>
    </source>
</evidence>
<dbReference type="Pfam" id="PF14827">
    <property type="entry name" value="dCache_3"/>
    <property type="match status" value="1"/>
</dbReference>
<gene>
    <name evidence="13" type="ORF">FGKAn22_05780</name>
</gene>
<dbReference type="SUPFAM" id="SSF55874">
    <property type="entry name" value="ATPase domain of HSP90 chaperone/DNA topoisomerase II/histidine kinase"/>
    <property type="match status" value="1"/>
</dbReference>
<dbReference type="SUPFAM" id="SSF47384">
    <property type="entry name" value="Homodimeric domain of signal transducing histidine kinase"/>
    <property type="match status" value="1"/>
</dbReference>
<dbReference type="InterPro" id="IPR003594">
    <property type="entry name" value="HATPase_dom"/>
</dbReference>
<evidence type="ECO:0000256" key="2">
    <source>
        <dbReference type="ARBA" id="ARBA00012438"/>
    </source>
</evidence>
<dbReference type="GO" id="GO:0000155">
    <property type="term" value="F:phosphorelay sensor kinase activity"/>
    <property type="evidence" value="ECO:0007669"/>
    <property type="project" value="InterPro"/>
</dbReference>
<feature type="region of interest" description="Disordered" evidence="10">
    <location>
        <begin position="617"/>
        <end position="643"/>
    </location>
</feature>
<dbReference type="PRINTS" id="PR00344">
    <property type="entry name" value="BCTRLSENSOR"/>
</dbReference>
<feature type="transmembrane region" description="Helical" evidence="11">
    <location>
        <begin position="295"/>
        <end position="314"/>
    </location>
</feature>
<keyword evidence="11" id="KW-1133">Transmembrane helix</keyword>
<evidence type="ECO:0000256" key="11">
    <source>
        <dbReference type="SAM" id="Phobius"/>
    </source>
</evidence>
<dbReference type="InterPro" id="IPR004358">
    <property type="entry name" value="Sig_transdc_His_kin-like_C"/>
</dbReference>
<dbReference type="EC" id="2.7.13.3" evidence="2"/>
<dbReference type="InterPro" id="IPR036890">
    <property type="entry name" value="HATPase_C_sf"/>
</dbReference>
<evidence type="ECO:0000256" key="3">
    <source>
        <dbReference type="ARBA" id="ARBA00022553"/>
    </source>
</evidence>
<dbReference type="SMART" id="SM00388">
    <property type="entry name" value="HisKA"/>
    <property type="match status" value="1"/>
</dbReference>
<keyword evidence="9" id="KW-0175">Coiled coil</keyword>
<protein>
    <recommendedName>
        <fullName evidence="2">histidine kinase</fullName>
        <ecNumber evidence="2">2.7.13.3</ecNumber>
    </recommendedName>
</protein>
<sequence>MKWRALAIFSLLLLAITSFSTFYFYFNLSNQFELERKSSYEKQLRELDGLVSQSSAKLLTLADLVPSMSGMEAQLLTGNARNVTQAFDRHWQSLQLGAAVDMAQIYSANNELVQSWRLEDVDLPDPMLIRGYVQEVNKTEHPLTFLDCTNKCMQIALSPMLARDMSAGVIVLGTTLAAGIVNFKEVSGADVGILNVERRERMTAAEDARYIANWHVRVSALTSLEQNLSLLQSVSARKPSVDQLSAGREIFNGREFEIHLLPARNFSASGDAYFVLIDDITRSVSQIREVNRKNILVGVVGLILSESLLLLILWSPLSRLRRTAGVLPLLAQNDFEQIRNAVSRPLRKGRYRDEFDMLDDTLVTVSQQLETLQAEVAQRTAELSEANKLLGNLNEELDRKVKERTRQLLEAQDELVRKEKLAVLGQVAGSVGHELRNPLGVMSNAVYFLQTVLADADDSVKEYLSIIKNEITGSERIVSDLLDSVRIKPPHPEAVSVAELIEQSLRKCTVPPSVTVKLDIPATLPALRVDALQIHQVLRNLMSNGMEAMPEGGVLEIRAVADEAAKTVTLHVKDSGIGITPEQLGKLFQPLFTTKARGIGLGLVVVKNLTQANGGRVEVQSEPGKGTTFSITLPSEGPEGGGT</sequence>
<reference evidence="13 14" key="1">
    <citation type="submission" date="2019-03" db="EMBL/GenBank/DDBJ databases">
        <title>Complete genome sequence of Ferrigenium kumadai strain An22, a microaerophilic iron-oxidizing bacterium isolated from a paddy field soil.</title>
        <authorList>
            <person name="Watanabe T."/>
            <person name="Asakawa S."/>
        </authorList>
    </citation>
    <scope>NUCLEOTIDE SEQUENCE [LARGE SCALE GENOMIC DNA]</scope>
    <source>
        <strain evidence="13 14">An22</strain>
    </source>
</reference>
<evidence type="ECO:0000256" key="8">
    <source>
        <dbReference type="ARBA" id="ARBA00023012"/>
    </source>
</evidence>
<dbReference type="Pfam" id="PF00512">
    <property type="entry name" value="HisKA"/>
    <property type="match status" value="1"/>
</dbReference>
<dbReference type="Gene3D" id="1.10.287.130">
    <property type="match status" value="1"/>
</dbReference>
<evidence type="ECO:0000256" key="4">
    <source>
        <dbReference type="ARBA" id="ARBA00022679"/>
    </source>
</evidence>
<accession>A0AAN1VZ59</accession>
<keyword evidence="11" id="KW-0812">Transmembrane</keyword>
<dbReference type="GO" id="GO:0005524">
    <property type="term" value="F:ATP binding"/>
    <property type="evidence" value="ECO:0007669"/>
    <property type="project" value="UniProtKB-KW"/>
</dbReference>
<dbReference type="InterPro" id="IPR029150">
    <property type="entry name" value="dCache_3"/>
</dbReference>
<dbReference type="InterPro" id="IPR036097">
    <property type="entry name" value="HisK_dim/P_sf"/>
</dbReference>
<evidence type="ECO:0000256" key="1">
    <source>
        <dbReference type="ARBA" id="ARBA00000085"/>
    </source>
</evidence>
<evidence type="ECO:0000259" key="12">
    <source>
        <dbReference type="PROSITE" id="PS50109"/>
    </source>
</evidence>
<evidence type="ECO:0000256" key="7">
    <source>
        <dbReference type="ARBA" id="ARBA00022840"/>
    </source>
</evidence>
<keyword evidence="4" id="KW-0808">Transferase</keyword>
<dbReference type="CDD" id="cd00082">
    <property type="entry name" value="HisKA"/>
    <property type="match status" value="1"/>
</dbReference>
<feature type="domain" description="Histidine kinase" evidence="12">
    <location>
        <begin position="430"/>
        <end position="637"/>
    </location>
</feature>
<feature type="coiled-coil region" evidence="9">
    <location>
        <begin position="369"/>
        <end position="421"/>
    </location>
</feature>
<keyword evidence="6" id="KW-0418">Kinase</keyword>
<dbReference type="Proteomes" id="UP001319121">
    <property type="component" value="Chromosome"/>
</dbReference>
<evidence type="ECO:0000256" key="9">
    <source>
        <dbReference type="SAM" id="Coils"/>
    </source>
</evidence>
<dbReference type="Gene3D" id="3.30.565.10">
    <property type="entry name" value="Histidine kinase-like ATPase, C-terminal domain"/>
    <property type="match status" value="1"/>
</dbReference>
<keyword evidence="5" id="KW-0547">Nucleotide-binding</keyword>
<evidence type="ECO:0000256" key="6">
    <source>
        <dbReference type="ARBA" id="ARBA00022777"/>
    </source>
</evidence>
<evidence type="ECO:0000256" key="5">
    <source>
        <dbReference type="ARBA" id="ARBA00022741"/>
    </source>
</evidence>
<keyword evidence="3" id="KW-0597">Phosphoprotein</keyword>
<dbReference type="AlphaFoldDB" id="A0AAN1VZ59"/>
<dbReference type="PROSITE" id="PS50109">
    <property type="entry name" value="HIS_KIN"/>
    <property type="match status" value="1"/>
</dbReference>
<proteinExistence type="predicted"/>